<keyword evidence="2" id="KW-1185">Reference proteome</keyword>
<organism evidence="1 2">
    <name type="scientific">Bradyrhizobium centrolobii</name>
    <dbReference type="NCBI Taxonomy" id="1505087"/>
    <lineage>
        <taxon>Bacteria</taxon>
        <taxon>Pseudomonadati</taxon>
        <taxon>Pseudomonadota</taxon>
        <taxon>Alphaproteobacteria</taxon>
        <taxon>Hyphomicrobiales</taxon>
        <taxon>Nitrobacteraceae</taxon>
        <taxon>Bradyrhizobium</taxon>
    </lineage>
</organism>
<gene>
    <name evidence="1" type="ORF">AYJ54_29680</name>
</gene>
<reference evidence="1 2" key="1">
    <citation type="submission" date="2016-03" db="EMBL/GenBank/DDBJ databases">
        <title>Draft Genome Sequence of the Strain BR 10245 (Bradyrhizobium sp.) isolated from nodules of Centrolobium paraense.</title>
        <authorList>
            <person name="Simoes-Araujo J.L.Sr."/>
            <person name="Barauna A.C."/>
            <person name="Silva K."/>
            <person name="Zilli J.E."/>
        </authorList>
    </citation>
    <scope>NUCLEOTIDE SEQUENCE [LARGE SCALE GENOMIC DNA]</scope>
    <source>
        <strain evidence="1 2">BR 10245</strain>
    </source>
</reference>
<evidence type="ECO:0000313" key="1">
    <source>
        <dbReference type="EMBL" id="OAF01248.1"/>
    </source>
</evidence>
<evidence type="ECO:0000313" key="2">
    <source>
        <dbReference type="Proteomes" id="UP000076959"/>
    </source>
</evidence>
<dbReference type="EMBL" id="LUUB01000106">
    <property type="protein sequence ID" value="OAF01248.1"/>
    <property type="molecule type" value="Genomic_DNA"/>
</dbReference>
<name>A0A176YCA7_9BRAD</name>
<accession>A0A176YCA7</accession>
<sequence>MTAFIPKALARAGRMVDAAHMKLKKANPALFGSPIRQNMVQLYRHDGDFDTVISIPHHLSFLAPDTNIDIIYGIRAFDRNGGLVAFRKHRVKHFETLQKPISELLGREPDEHGMFSITCHYSSPSGIDFLGTTSPQFMTIFMPRSDRGAPQITHSHKYMDQFPPLKSKFVRRSALVEGDRNLTGISYFIMNSSQVTASANLTLTGPSSSFSHLVKLNPHGAARVDFDAAGEGPFELACEWDRVVNHRKPIAFRRFSSGLVTAAHS</sequence>
<dbReference type="STRING" id="1505087.AYJ54_29680"/>
<dbReference type="AlphaFoldDB" id="A0A176YCA7"/>
<comment type="caution">
    <text evidence="1">The sequence shown here is derived from an EMBL/GenBank/DDBJ whole genome shotgun (WGS) entry which is preliminary data.</text>
</comment>
<dbReference type="OrthoDB" id="8203115at2"/>
<proteinExistence type="predicted"/>
<dbReference type="RefSeq" id="WP_063707687.1">
    <property type="nucleotide sequence ID" value="NZ_LUUB01000106.1"/>
</dbReference>
<protein>
    <submittedName>
        <fullName evidence="1">Uncharacterized protein</fullName>
    </submittedName>
</protein>
<dbReference type="Proteomes" id="UP000076959">
    <property type="component" value="Unassembled WGS sequence"/>
</dbReference>